<keyword evidence="5" id="KW-0564">Palmitate</keyword>
<geneLocation type="plasmid" evidence="10 11">
    <name>pZSt-lp92</name>
</geneLocation>
<sequence length="80" mass="9324">MKSTLNDESLLLNFLRLNRNKIKITLVYINSETEKCKGDDTKEKIFKDAIKAYFYAIKNGQHNIFESNLDEFKEQITSGC</sequence>
<evidence type="ECO:0000256" key="7">
    <source>
        <dbReference type="ARBA" id="ARBA00023288"/>
    </source>
</evidence>
<dbReference type="EMBL" id="CP114721">
    <property type="protein sequence ID" value="WAZ72311.1"/>
    <property type="molecule type" value="Genomic_DNA"/>
</dbReference>
<keyword evidence="9" id="KW-0614">Plasmid</keyword>
<dbReference type="AlphaFoldDB" id="A0A5P8ARJ2"/>
<dbReference type="GO" id="GO:0009279">
    <property type="term" value="C:cell outer membrane"/>
    <property type="evidence" value="ECO:0007669"/>
    <property type="project" value="UniProtKB-SubCell"/>
</dbReference>
<organism evidence="9">
    <name type="scientific">Borrelia miyamotoi</name>
    <dbReference type="NCBI Taxonomy" id="47466"/>
    <lineage>
        <taxon>Bacteria</taxon>
        <taxon>Pseudomonadati</taxon>
        <taxon>Spirochaetota</taxon>
        <taxon>Spirochaetia</taxon>
        <taxon>Spirochaetales</taxon>
        <taxon>Borreliaceae</taxon>
        <taxon>Borrelia</taxon>
    </lineage>
</organism>
<keyword evidence="3" id="KW-0732">Signal</keyword>
<evidence type="ECO:0000256" key="3">
    <source>
        <dbReference type="ARBA" id="ARBA00022729"/>
    </source>
</evidence>
<evidence type="ECO:0000256" key="2">
    <source>
        <dbReference type="ARBA" id="ARBA00008380"/>
    </source>
</evidence>
<protein>
    <submittedName>
        <fullName evidence="9">Uncharacterized protein</fullName>
    </submittedName>
</protein>
<comment type="similarity">
    <text evidence="2">Belongs to the Multicopy lipoprotein (Mlp) family.</text>
</comment>
<evidence type="ECO:0000313" key="9">
    <source>
        <dbReference type="EMBL" id="QFP42433.1"/>
    </source>
</evidence>
<dbReference type="InterPro" id="IPR004983">
    <property type="entry name" value="Mlp"/>
</dbReference>
<evidence type="ECO:0000313" key="10">
    <source>
        <dbReference type="EMBL" id="WAZ72311.1"/>
    </source>
</evidence>
<evidence type="ECO:0000256" key="6">
    <source>
        <dbReference type="ARBA" id="ARBA00023237"/>
    </source>
</evidence>
<keyword evidence="6" id="KW-0998">Cell outer membrane</keyword>
<comment type="subcellular location">
    <subcellularLocation>
        <location evidence="1">Cell outer membrane</location>
        <topology evidence="1">Lipid-anchor</topology>
    </subcellularLocation>
</comment>
<keyword evidence="7" id="KW-0449">Lipoprotein</keyword>
<geneLocation type="plasmid" evidence="9">
    <name>unnamed</name>
</geneLocation>
<evidence type="ECO:0000256" key="5">
    <source>
        <dbReference type="ARBA" id="ARBA00023139"/>
    </source>
</evidence>
<dbReference type="EMBL" id="CP044629">
    <property type="protein sequence ID" value="QFP42433.1"/>
    <property type="molecule type" value="Genomic_DNA"/>
</dbReference>
<name>A0A5P8ARJ2_9SPIR</name>
<evidence type="ECO:0000256" key="1">
    <source>
        <dbReference type="ARBA" id="ARBA00004459"/>
    </source>
</evidence>
<accession>A0A5P8ARJ2</accession>
<reference evidence="9" key="1">
    <citation type="submission" date="2019-10" db="EMBL/GenBank/DDBJ databases">
        <title>Whole genome sequencing of Borrelia miyamotoi strains isolated in Europe.</title>
        <authorList>
            <person name="Sprong H."/>
            <person name="Azagi T."/>
            <person name="Kuleshov K.V."/>
            <person name="Platonov A.E."/>
            <person name="Hoornstra D."/>
            <person name="Hovius J.W."/>
        </authorList>
    </citation>
    <scope>NUCLEOTIDE SEQUENCE</scope>
    <source>
        <strain evidence="9">NL-IR-2</strain>
        <plasmid evidence="9">unnamed</plasmid>
    </source>
</reference>
<evidence type="ECO:0000256" key="4">
    <source>
        <dbReference type="ARBA" id="ARBA00023136"/>
    </source>
</evidence>
<comment type="function">
    <text evidence="8">An outer membrane protein that may participate in pathogenesis. Some human Lyme disease patients have antibodies against this protein. The Mlp proteins probably undergo intragenic recombination, generating new alleles.</text>
</comment>
<evidence type="ECO:0000256" key="8">
    <source>
        <dbReference type="ARBA" id="ARBA00046007"/>
    </source>
</evidence>
<evidence type="ECO:0000313" key="11">
    <source>
        <dbReference type="Proteomes" id="UP001164513"/>
    </source>
</evidence>
<reference evidence="10" key="2">
    <citation type="submission" date="2022-12" db="EMBL/GenBank/DDBJ databases">
        <title>B. miyamotoi WGS.</title>
        <authorList>
            <person name="Gabriele M."/>
            <person name="Kuleshov K.V."/>
            <person name="Hepner S."/>
            <person name="Hoornstra D."/>
            <person name="Hovius J.W."/>
            <person name="Platonov A.E."/>
            <person name="Fingerle V."/>
            <person name="Strube C."/>
        </authorList>
    </citation>
    <scope>NUCLEOTIDE SEQUENCE</scope>
    <source>
        <strain evidence="10">ZStruIII14-9</strain>
        <plasmid evidence="10">pZSt-lp92</plasmid>
    </source>
</reference>
<proteinExistence type="inferred from homology"/>
<gene>
    <name evidence="9" type="ORF">F9Y90_04805</name>
    <name evidence="10" type="ORF">O5404_04650</name>
</gene>
<dbReference type="Proteomes" id="UP001164513">
    <property type="component" value="Plasmid pZSt-lp92"/>
</dbReference>
<dbReference type="Pfam" id="PF03304">
    <property type="entry name" value="Mlp"/>
    <property type="match status" value="1"/>
</dbReference>
<keyword evidence="4" id="KW-0472">Membrane</keyword>